<accession>A0A0D8ZWZ3</accession>
<protein>
    <submittedName>
        <fullName evidence="2">ABC transporter</fullName>
    </submittedName>
</protein>
<dbReference type="Proteomes" id="UP000032452">
    <property type="component" value="Unassembled WGS sequence"/>
</dbReference>
<evidence type="ECO:0000313" key="3">
    <source>
        <dbReference type="Proteomes" id="UP000032452"/>
    </source>
</evidence>
<gene>
    <name evidence="2" type="ORF">UH38_10035</name>
</gene>
<keyword evidence="3" id="KW-1185">Reference proteome</keyword>
<keyword evidence="1" id="KW-0812">Transmembrane</keyword>
<reference evidence="2 3" key="1">
    <citation type="submission" date="2015-02" db="EMBL/GenBank/DDBJ databases">
        <title>Draft genome of a novel marine cyanobacterium (Chroococcales) isolated from South Atlantic Ocean.</title>
        <authorList>
            <person name="Rigonato J."/>
            <person name="Alvarenga D.O."/>
            <person name="Branco L.H."/>
            <person name="Varani A.M."/>
            <person name="Brandini F.P."/>
            <person name="Fiore M.F."/>
        </authorList>
    </citation>
    <scope>NUCLEOTIDE SEQUENCE [LARGE SCALE GENOMIC DNA]</scope>
    <source>
        <strain evidence="2 3">CENA595</strain>
    </source>
</reference>
<dbReference type="EMBL" id="JYON01000009">
    <property type="protein sequence ID" value="KJH71731.1"/>
    <property type="molecule type" value="Genomic_DNA"/>
</dbReference>
<dbReference type="InterPro" id="IPR051784">
    <property type="entry name" value="Nod_factor_ABC_transporter"/>
</dbReference>
<comment type="caution">
    <text evidence="2">The sequence shown here is derived from an EMBL/GenBank/DDBJ whole genome shotgun (WGS) entry which is preliminary data.</text>
</comment>
<feature type="transmembrane region" description="Helical" evidence="1">
    <location>
        <begin position="169"/>
        <end position="185"/>
    </location>
</feature>
<feature type="transmembrane region" description="Helical" evidence="1">
    <location>
        <begin position="57"/>
        <end position="75"/>
    </location>
</feature>
<evidence type="ECO:0000256" key="1">
    <source>
        <dbReference type="SAM" id="Phobius"/>
    </source>
</evidence>
<dbReference type="OrthoDB" id="9815972at2"/>
<keyword evidence="1" id="KW-0472">Membrane</keyword>
<sequence>MLELFLAELKRGRIQFRRYLFESIGGIAIATLTFYGLFLSASYIAGPGLKFGDRLDAIIVGYVLWTLVLFVMTSISGTLQREAQTGTLEQLFISPFSASQVFLSRAIADLLLQFGLIGAILVIIMALTGRWLAFPLSLILPLLTVLLGAYGISFAMGSLALIFKRVGQVSGIFQFGLLFLMSIPTEEWTGGMRIVGNLLPMSPGAGILRNLMARQLPLDLPQLSIALINGGLYFALGICLFSWAERRVKRYGNLNDY</sequence>
<dbReference type="PATRIC" id="fig|1618023.3.peg.3763"/>
<organism evidence="2 3">
    <name type="scientific">Aliterella atlantica CENA595</name>
    <dbReference type="NCBI Taxonomy" id="1618023"/>
    <lineage>
        <taxon>Bacteria</taxon>
        <taxon>Bacillati</taxon>
        <taxon>Cyanobacteriota</taxon>
        <taxon>Cyanophyceae</taxon>
        <taxon>Chroococcidiopsidales</taxon>
        <taxon>Aliterellaceae</taxon>
        <taxon>Aliterella</taxon>
    </lineage>
</organism>
<keyword evidence="1" id="KW-1133">Transmembrane helix</keyword>
<evidence type="ECO:0000313" key="2">
    <source>
        <dbReference type="EMBL" id="KJH71731.1"/>
    </source>
</evidence>
<feature type="transmembrane region" description="Helical" evidence="1">
    <location>
        <begin position="223"/>
        <end position="244"/>
    </location>
</feature>
<name>A0A0D8ZWZ3_9CYAN</name>
<feature type="transmembrane region" description="Helical" evidence="1">
    <location>
        <begin position="20"/>
        <end position="45"/>
    </location>
</feature>
<dbReference type="PANTHER" id="PTHR43229:SF6">
    <property type="entry name" value="ABC-TYPE MULTIDRUG TRANSPORT SYSTEM, PERMEASE COMPONENT"/>
    <property type="match status" value="1"/>
</dbReference>
<dbReference type="RefSeq" id="WP_045054532.1">
    <property type="nucleotide sequence ID" value="NZ_CAWMDP010000042.1"/>
</dbReference>
<feature type="transmembrane region" description="Helical" evidence="1">
    <location>
        <begin position="138"/>
        <end position="162"/>
    </location>
</feature>
<dbReference type="STRING" id="1618023.UH38_10035"/>
<proteinExistence type="predicted"/>
<feature type="transmembrane region" description="Helical" evidence="1">
    <location>
        <begin position="110"/>
        <end position="132"/>
    </location>
</feature>
<dbReference type="Pfam" id="PF12730">
    <property type="entry name" value="ABC2_membrane_4"/>
    <property type="match status" value="1"/>
</dbReference>
<dbReference type="PANTHER" id="PTHR43229">
    <property type="entry name" value="NODULATION PROTEIN J"/>
    <property type="match status" value="1"/>
</dbReference>
<dbReference type="AlphaFoldDB" id="A0A0D8ZWZ3"/>